<dbReference type="GO" id="GO:0005432">
    <property type="term" value="F:calcium:sodium antiporter activity"/>
    <property type="evidence" value="ECO:0007669"/>
    <property type="project" value="TreeGrafter"/>
</dbReference>
<sequence length="145" mass="15529">QITFSFLGFVMSVSWMYCIASEIVDAVTMIGVNEQIRSQILGLTVIAWANCVGDLVADTSVARQGLPRMAAAAATGGPLFNVLICFGLPFTIAKINGDNVPISLSGSSLIMIAFLFISLIFTLANLIVFRGNIKRFYGIGLIGIY</sequence>
<keyword evidence="4" id="KW-0106">Calcium</keyword>
<keyword evidence="2" id="KW-0813">Transport</keyword>
<dbReference type="InterPro" id="IPR004837">
    <property type="entry name" value="NaCa_Exmemb"/>
</dbReference>
<keyword evidence="9" id="KW-0732">Signal</keyword>
<feature type="non-terminal residue" evidence="11">
    <location>
        <position position="1"/>
    </location>
</feature>
<keyword evidence="7 8" id="KW-0472">Membrane</keyword>
<evidence type="ECO:0000256" key="9">
    <source>
        <dbReference type="SAM" id="SignalP"/>
    </source>
</evidence>
<proteinExistence type="predicted"/>
<evidence type="ECO:0000256" key="8">
    <source>
        <dbReference type="SAM" id="Phobius"/>
    </source>
</evidence>
<dbReference type="Pfam" id="PF01699">
    <property type="entry name" value="Na_Ca_ex"/>
    <property type="match status" value="1"/>
</dbReference>
<evidence type="ECO:0000256" key="1">
    <source>
        <dbReference type="ARBA" id="ARBA00004141"/>
    </source>
</evidence>
<dbReference type="EMBL" id="BTSX01000004">
    <property type="protein sequence ID" value="GMS93447.1"/>
    <property type="molecule type" value="Genomic_DNA"/>
</dbReference>
<feature type="domain" description="Sodium/calcium exchanger membrane region" evidence="10">
    <location>
        <begin position="5"/>
        <end position="145"/>
    </location>
</feature>
<feature type="transmembrane region" description="Helical" evidence="8">
    <location>
        <begin position="36"/>
        <end position="57"/>
    </location>
</feature>
<keyword evidence="3" id="KW-0050">Antiport</keyword>
<keyword evidence="4" id="KW-0109">Calcium transport</keyword>
<reference evidence="11" key="1">
    <citation type="submission" date="2023-10" db="EMBL/GenBank/DDBJ databases">
        <title>Genome assembly of Pristionchus species.</title>
        <authorList>
            <person name="Yoshida K."/>
            <person name="Sommer R.J."/>
        </authorList>
    </citation>
    <scope>NUCLEOTIDE SEQUENCE</scope>
    <source>
        <strain evidence="11">RS0144</strain>
    </source>
</reference>
<evidence type="ECO:0000256" key="6">
    <source>
        <dbReference type="ARBA" id="ARBA00022989"/>
    </source>
</evidence>
<dbReference type="GO" id="GO:0006874">
    <property type="term" value="P:intracellular calcium ion homeostasis"/>
    <property type="evidence" value="ECO:0007669"/>
    <property type="project" value="TreeGrafter"/>
</dbReference>
<dbReference type="AlphaFoldDB" id="A0AAV5TD12"/>
<dbReference type="PANTHER" id="PTHR12266:SF0">
    <property type="entry name" value="MITOCHONDRIAL SODIUM_CALCIUM EXCHANGER PROTEIN"/>
    <property type="match status" value="1"/>
</dbReference>
<keyword evidence="5 8" id="KW-0812">Transmembrane</keyword>
<evidence type="ECO:0000313" key="11">
    <source>
        <dbReference type="EMBL" id="GMS93447.1"/>
    </source>
</evidence>
<evidence type="ECO:0000256" key="3">
    <source>
        <dbReference type="ARBA" id="ARBA00022449"/>
    </source>
</evidence>
<comment type="subcellular location">
    <subcellularLocation>
        <location evidence="1">Membrane</location>
        <topology evidence="1">Multi-pass membrane protein</topology>
    </subcellularLocation>
</comment>
<evidence type="ECO:0000256" key="4">
    <source>
        <dbReference type="ARBA" id="ARBA00022568"/>
    </source>
</evidence>
<evidence type="ECO:0000259" key="10">
    <source>
        <dbReference type="Pfam" id="PF01699"/>
    </source>
</evidence>
<dbReference type="Proteomes" id="UP001432027">
    <property type="component" value="Unassembled WGS sequence"/>
</dbReference>
<evidence type="ECO:0000256" key="5">
    <source>
        <dbReference type="ARBA" id="ARBA00022692"/>
    </source>
</evidence>
<evidence type="ECO:0000256" key="7">
    <source>
        <dbReference type="ARBA" id="ARBA00023136"/>
    </source>
</evidence>
<evidence type="ECO:0000313" key="12">
    <source>
        <dbReference type="Proteomes" id="UP001432027"/>
    </source>
</evidence>
<keyword evidence="12" id="KW-1185">Reference proteome</keyword>
<name>A0AAV5TD12_9BILA</name>
<keyword evidence="6 8" id="KW-1133">Transmembrane helix</keyword>
<feature type="signal peptide" evidence="9">
    <location>
        <begin position="1"/>
        <end position="20"/>
    </location>
</feature>
<dbReference type="Gene3D" id="1.20.1420.30">
    <property type="entry name" value="NCX, central ion-binding region"/>
    <property type="match status" value="1"/>
</dbReference>
<dbReference type="PANTHER" id="PTHR12266">
    <property type="entry name" value="NA+/CA2+ K+ INDEPENDENT EXCHANGER"/>
    <property type="match status" value="1"/>
</dbReference>
<organism evidence="11 12">
    <name type="scientific">Pristionchus entomophagus</name>
    <dbReference type="NCBI Taxonomy" id="358040"/>
    <lineage>
        <taxon>Eukaryota</taxon>
        <taxon>Metazoa</taxon>
        <taxon>Ecdysozoa</taxon>
        <taxon>Nematoda</taxon>
        <taxon>Chromadorea</taxon>
        <taxon>Rhabditida</taxon>
        <taxon>Rhabditina</taxon>
        <taxon>Diplogasteromorpha</taxon>
        <taxon>Diplogasteroidea</taxon>
        <taxon>Neodiplogasteridae</taxon>
        <taxon>Pristionchus</taxon>
    </lineage>
</organism>
<protein>
    <recommendedName>
        <fullName evidence="10">Sodium/calcium exchanger membrane region domain-containing protein</fullName>
    </recommendedName>
</protein>
<dbReference type="InterPro" id="IPR044880">
    <property type="entry name" value="NCX_ion-bd_dom_sf"/>
</dbReference>
<evidence type="ECO:0000256" key="2">
    <source>
        <dbReference type="ARBA" id="ARBA00022448"/>
    </source>
</evidence>
<dbReference type="GO" id="GO:0016020">
    <property type="term" value="C:membrane"/>
    <property type="evidence" value="ECO:0007669"/>
    <property type="project" value="UniProtKB-SubCell"/>
</dbReference>
<comment type="caution">
    <text evidence="11">The sequence shown here is derived from an EMBL/GenBank/DDBJ whole genome shotgun (WGS) entry which is preliminary data.</text>
</comment>
<feature type="chain" id="PRO_5043316154" description="Sodium/calcium exchanger membrane region domain-containing protein" evidence="9">
    <location>
        <begin position="21"/>
        <end position="145"/>
    </location>
</feature>
<keyword evidence="4" id="KW-0406">Ion transport</keyword>
<accession>A0AAV5TD12</accession>
<feature type="transmembrane region" description="Helical" evidence="8">
    <location>
        <begin position="69"/>
        <end position="92"/>
    </location>
</feature>
<feature type="transmembrane region" description="Helical" evidence="8">
    <location>
        <begin position="104"/>
        <end position="129"/>
    </location>
</feature>
<dbReference type="InterPro" id="IPR051359">
    <property type="entry name" value="CaCA_antiporter"/>
</dbReference>
<gene>
    <name evidence="11" type="ORF">PENTCL1PPCAC_15622</name>
</gene>